<dbReference type="AlphaFoldDB" id="A0AAV8YLA6"/>
<feature type="compositionally biased region" description="Low complexity" evidence="1">
    <location>
        <begin position="76"/>
        <end position="100"/>
    </location>
</feature>
<reference evidence="2" key="1">
    <citation type="journal article" date="2023" name="Insect Mol. Biol.">
        <title>Genome sequencing provides insights into the evolution of gene families encoding plant cell wall-degrading enzymes in longhorned beetles.</title>
        <authorList>
            <person name="Shin N.R."/>
            <person name="Okamura Y."/>
            <person name="Kirsch R."/>
            <person name="Pauchet Y."/>
        </authorList>
    </citation>
    <scope>NUCLEOTIDE SEQUENCE</scope>
    <source>
        <strain evidence="2">AMC_N1</strain>
    </source>
</reference>
<evidence type="ECO:0000313" key="3">
    <source>
        <dbReference type="Proteomes" id="UP001162162"/>
    </source>
</evidence>
<keyword evidence="3" id="KW-1185">Reference proteome</keyword>
<feature type="compositionally biased region" description="Polar residues" evidence="1">
    <location>
        <begin position="46"/>
        <end position="73"/>
    </location>
</feature>
<sequence>MNRSWKNNSNNAPGFVYFNVNNSYQNNSSDTSDFLSFGDSPSYGSPNFNRFSPNNYSSPKKYQNSPRQFNNKRNVYRYSSGHNNRSYNSNNSYNSSYNNNTRKRESGRHSRGNTDISGKKNMSMFFDHTSLKDPWAELEENLKESETLRCQKIVLWLTQKRRKRQLWTMKTVLQTRMSKKQNLKVNQVVVALMRKQHNTGLNLLCIKRAVAIFFK</sequence>
<gene>
    <name evidence="2" type="ORF">NQ318_018451</name>
</gene>
<dbReference type="Proteomes" id="UP001162162">
    <property type="component" value="Unassembled WGS sequence"/>
</dbReference>
<comment type="caution">
    <text evidence="2">The sequence shown here is derived from an EMBL/GenBank/DDBJ whole genome shotgun (WGS) entry which is preliminary data.</text>
</comment>
<protein>
    <submittedName>
        <fullName evidence="2">Uncharacterized protein</fullName>
    </submittedName>
</protein>
<evidence type="ECO:0000256" key="1">
    <source>
        <dbReference type="SAM" id="MobiDB-lite"/>
    </source>
</evidence>
<organism evidence="2 3">
    <name type="scientific">Aromia moschata</name>
    <dbReference type="NCBI Taxonomy" id="1265417"/>
    <lineage>
        <taxon>Eukaryota</taxon>
        <taxon>Metazoa</taxon>
        <taxon>Ecdysozoa</taxon>
        <taxon>Arthropoda</taxon>
        <taxon>Hexapoda</taxon>
        <taxon>Insecta</taxon>
        <taxon>Pterygota</taxon>
        <taxon>Neoptera</taxon>
        <taxon>Endopterygota</taxon>
        <taxon>Coleoptera</taxon>
        <taxon>Polyphaga</taxon>
        <taxon>Cucujiformia</taxon>
        <taxon>Chrysomeloidea</taxon>
        <taxon>Cerambycidae</taxon>
        <taxon>Cerambycinae</taxon>
        <taxon>Callichromatini</taxon>
        <taxon>Aromia</taxon>
    </lineage>
</organism>
<name>A0AAV8YLA6_9CUCU</name>
<evidence type="ECO:0000313" key="2">
    <source>
        <dbReference type="EMBL" id="KAJ8952116.1"/>
    </source>
</evidence>
<proteinExistence type="predicted"/>
<dbReference type="EMBL" id="JAPWTK010000073">
    <property type="protein sequence ID" value="KAJ8952116.1"/>
    <property type="molecule type" value="Genomic_DNA"/>
</dbReference>
<feature type="region of interest" description="Disordered" evidence="1">
    <location>
        <begin position="46"/>
        <end position="119"/>
    </location>
</feature>
<accession>A0AAV8YLA6</accession>